<dbReference type="EMBL" id="PEIB01000004">
    <property type="protein sequence ID" value="RXJ74131.1"/>
    <property type="molecule type" value="Genomic_DNA"/>
</dbReference>
<feature type="compositionally biased region" description="Acidic residues" evidence="1">
    <location>
        <begin position="359"/>
        <end position="374"/>
    </location>
</feature>
<evidence type="ECO:0000256" key="1">
    <source>
        <dbReference type="SAM" id="MobiDB-lite"/>
    </source>
</evidence>
<dbReference type="Proteomes" id="UP000290287">
    <property type="component" value="Unassembled WGS sequence"/>
</dbReference>
<dbReference type="InterPro" id="IPR048990">
    <property type="entry name" value="StcE_b-sandwich"/>
</dbReference>
<dbReference type="AlphaFoldDB" id="A0A4Q0YYI3"/>
<feature type="compositionally biased region" description="Acidic residues" evidence="1">
    <location>
        <begin position="290"/>
        <end position="301"/>
    </location>
</feature>
<evidence type="ECO:0000259" key="2">
    <source>
        <dbReference type="Pfam" id="PF20944"/>
    </source>
</evidence>
<dbReference type="GO" id="GO:0005509">
    <property type="term" value="F:calcium ion binding"/>
    <property type="evidence" value="ECO:0007669"/>
    <property type="project" value="InterPro"/>
</dbReference>
<feature type="region of interest" description="Disordered" evidence="1">
    <location>
        <begin position="280"/>
        <end position="382"/>
    </location>
</feature>
<feature type="domain" description="Metalloprotease StcE beta-sandwich" evidence="2">
    <location>
        <begin position="531"/>
        <end position="598"/>
    </location>
</feature>
<dbReference type="Gene3D" id="2.60.120.1230">
    <property type="match status" value="1"/>
</dbReference>
<organism evidence="3 4">
    <name type="scientific">Veronia nyctiphanis</name>
    <dbReference type="NCBI Taxonomy" id="1278244"/>
    <lineage>
        <taxon>Bacteria</taxon>
        <taxon>Pseudomonadati</taxon>
        <taxon>Pseudomonadota</taxon>
        <taxon>Gammaproteobacteria</taxon>
        <taxon>Vibrionales</taxon>
        <taxon>Vibrionaceae</taxon>
        <taxon>Veronia</taxon>
    </lineage>
</organism>
<evidence type="ECO:0000313" key="3">
    <source>
        <dbReference type="EMBL" id="RXJ74131.1"/>
    </source>
</evidence>
<dbReference type="PROSITE" id="PS51257">
    <property type="entry name" value="PROKAR_LIPOPROTEIN"/>
    <property type="match status" value="1"/>
</dbReference>
<dbReference type="Gene3D" id="4.10.1080.10">
    <property type="entry name" value="TSP type-3 repeat"/>
    <property type="match status" value="1"/>
</dbReference>
<proteinExistence type="predicted"/>
<dbReference type="RefSeq" id="WP_235869288.1">
    <property type="nucleotide sequence ID" value="NZ_PEIB01000004.1"/>
</dbReference>
<dbReference type="InterPro" id="IPR028974">
    <property type="entry name" value="TSP_type-3_rpt"/>
</dbReference>
<comment type="caution">
    <text evidence="3">The sequence shown here is derived from an EMBL/GenBank/DDBJ whole genome shotgun (WGS) entry which is preliminary data.</text>
</comment>
<sequence length="638" mass="69201">MHNRFSRLIIAFLVVSLSACDKSAEDVKTASGKSINQVKPEVLYRVTVIDGYLDGATVWVDLDADYELDQDEPSAVSGANGDADINVAGIDNAERYPIVALAVRGKTIDEDTQLTVPYTFLLSMPPGYKVITPLTTLLDYRLRQQASAQPQDLSDTSTHATAVSWIATHLGLPKDVITTDFIKGEQISARYAAMNLVAAGVLPENAAQIPPGIFIQSLTPTLLNNISLAGDAIKQMLVWNTSKGNTDIKSMKRVYRPFDPDVGCDKGYVSEGKACVLDSDDDNIGNARDTDDDNDGVEDNADMFPLDPQEYADFDGDGIGNRSDLDDDGDGVLDANDAFPLNTNEWIDTDGDGIGNNTDNDDDGDGVVDEDDQFPLDKTQTGRQTVKHNSYIAFNQNSFNDLSGDLSAYVLFAQHSIIPAGNHIQGDLQPHLTGNRKTLVMVKPEKNMMSGDALTMQVIDAGGNDRYSVSMETPRWIPGIAGQLEVSVGFDWDPTDFDLPSSYDATVSGESALAQLDKSGAKLLDIFKSAQTVKVATRNGSWRSAFYLPTSEALDGKKIVFQSSAGYGSTVYYGNSSTRLTNGTTLVLVNYKGAWLQASDIELTKVKYGRTFGRPLSLLSLSNLECHSGLIIQDLIWN</sequence>
<reference evidence="3 4" key="1">
    <citation type="submission" date="2017-10" db="EMBL/GenBank/DDBJ databases">
        <title>Nyctiphanis sp. nov., isolated from the stomach of the euphausiid Nyctiphanes simplex (Hansen, 1911) in the Gulf of California.</title>
        <authorList>
            <person name="Gomez-Gil B."/>
            <person name="Aguilar-Mendez M."/>
            <person name="Lopez-Cortes A."/>
            <person name="Gomez-Gutierrez J."/>
            <person name="Roque A."/>
            <person name="Lang E."/>
            <person name="Gonzalez-Castillo A."/>
        </authorList>
    </citation>
    <scope>NUCLEOTIDE SEQUENCE [LARGE SCALE GENOMIC DNA]</scope>
    <source>
        <strain evidence="3 4">CAIM 600</strain>
    </source>
</reference>
<dbReference type="SUPFAM" id="SSF103647">
    <property type="entry name" value="TSP type-3 repeat"/>
    <property type="match status" value="1"/>
</dbReference>
<keyword evidence="4" id="KW-1185">Reference proteome</keyword>
<accession>A0A4Q0YYI3</accession>
<name>A0A4Q0YYI3_9GAMM</name>
<protein>
    <recommendedName>
        <fullName evidence="2">Metalloprotease StcE beta-sandwich domain-containing protein</fullName>
    </recommendedName>
</protein>
<dbReference type="Pfam" id="PF20944">
    <property type="entry name" value="StcE_b-sandwich"/>
    <property type="match status" value="1"/>
</dbReference>
<evidence type="ECO:0000313" key="4">
    <source>
        <dbReference type="Proteomes" id="UP000290287"/>
    </source>
</evidence>
<gene>
    <name evidence="3" type="ORF">CS022_05805</name>
</gene>